<dbReference type="NCBIfam" id="NF033565">
    <property type="entry name" value="trans_MerF"/>
    <property type="match status" value="1"/>
</dbReference>
<name>A0ABT4VVX3_9HYPH</name>
<accession>A0ABT4VVX3</accession>
<keyword evidence="1" id="KW-0472">Membrane</keyword>
<dbReference type="Pfam" id="PF11431">
    <property type="entry name" value="Transport_MerF"/>
    <property type="match status" value="1"/>
</dbReference>
<reference evidence="2" key="1">
    <citation type="submission" date="2022-11" db="EMBL/GenBank/DDBJ databases">
        <title>Hoeflea poritis sp. nov., isolated from scleractinian coral Porites lutea.</title>
        <authorList>
            <person name="Zhang G."/>
            <person name="Wei Q."/>
            <person name="Cai L."/>
        </authorList>
    </citation>
    <scope>NUCLEOTIDE SEQUENCE</scope>
    <source>
        <strain evidence="2">E7-10</strain>
    </source>
</reference>
<dbReference type="InterPro" id="IPR021091">
    <property type="entry name" value="Mercury_ion_transport_MerF"/>
</dbReference>
<proteinExistence type="predicted"/>
<dbReference type="RefSeq" id="WP_271092752.1">
    <property type="nucleotide sequence ID" value="NZ_JAPJZH010000038.1"/>
</dbReference>
<comment type="caution">
    <text evidence="2">The sequence shown here is derived from an EMBL/GenBank/DDBJ whole genome shotgun (WGS) entry which is preliminary data.</text>
</comment>
<dbReference type="Gene3D" id="1.10.287.910">
    <property type="entry name" value="bacterial mercury transporter, merf"/>
    <property type="match status" value="1"/>
</dbReference>
<evidence type="ECO:0000313" key="3">
    <source>
        <dbReference type="EMBL" id="MDA4848898.1"/>
    </source>
</evidence>
<sequence>MKDRLLSIGIVGTVVAAVCCFTPVLVLLLSAVGLSATIGYLDIVLLPALAIFILMTGYALWRRQRQ</sequence>
<keyword evidence="1" id="KW-0812">Transmembrane</keyword>
<dbReference type="EMBL" id="JAPJZH010000043">
    <property type="protein sequence ID" value="MDA4848898.1"/>
    <property type="molecule type" value="Genomic_DNA"/>
</dbReference>
<protein>
    <submittedName>
        <fullName evidence="2">Mercury resistance system transport protein MerF</fullName>
    </submittedName>
</protein>
<dbReference type="EMBL" id="JAPJZH010000038">
    <property type="protein sequence ID" value="MDA4848868.1"/>
    <property type="molecule type" value="Genomic_DNA"/>
</dbReference>
<gene>
    <name evidence="2" type="primary">merF</name>
    <name evidence="2" type="ORF">OOZ53_26190</name>
    <name evidence="3" type="ORF">OOZ53_26370</name>
</gene>
<evidence type="ECO:0000256" key="1">
    <source>
        <dbReference type="SAM" id="Phobius"/>
    </source>
</evidence>
<keyword evidence="4" id="KW-1185">Reference proteome</keyword>
<evidence type="ECO:0000313" key="2">
    <source>
        <dbReference type="EMBL" id="MDA4848868.1"/>
    </source>
</evidence>
<dbReference type="Proteomes" id="UP001148313">
    <property type="component" value="Unassembled WGS sequence"/>
</dbReference>
<feature type="transmembrane region" description="Helical" evidence="1">
    <location>
        <begin position="7"/>
        <end position="32"/>
    </location>
</feature>
<feature type="transmembrane region" description="Helical" evidence="1">
    <location>
        <begin position="38"/>
        <end position="61"/>
    </location>
</feature>
<keyword evidence="1" id="KW-1133">Transmembrane helix</keyword>
<evidence type="ECO:0000313" key="4">
    <source>
        <dbReference type="Proteomes" id="UP001148313"/>
    </source>
</evidence>
<organism evidence="2 4">
    <name type="scientific">Hoeflea poritis</name>
    <dbReference type="NCBI Taxonomy" id="2993659"/>
    <lineage>
        <taxon>Bacteria</taxon>
        <taxon>Pseudomonadati</taxon>
        <taxon>Pseudomonadota</taxon>
        <taxon>Alphaproteobacteria</taxon>
        <taxon>Hyphomicrobiales</taxon>
        <taxon>Rhizobiaceae</taxon>
        <taxon>Hoeflea</taxon>
    </lineage>
</organism>